<dbReference type="AlphaFoldDB" id="A0A2T8IBA1"/>
<accession>A0A2T8IBA1</accession>
<proteinExistence type="predicted"/>
<feature type="region of interest" description="Disordered" evidence="1">
    <location>
        <begin position="1"/>
        <end position="109"/>
    </location>
</feature>
<gene>
    <name evidence="2" type="ORF">PAHAL_7G075100</name>
</gene>
<sequence length="126" mass="12881">MSTSRSSRRPSCDRPAKRLGITVRSRSPPPSPSAVRGRLSHRLPAARRSRARAGSPALRRLLAPLASAGTSGIPGAPPSARASLPQHTSRGSTRGDDPGAQGITAARTVPQGFGLSSLIAEGGDGE</sequence>
<feature type="compositionally biased region" description="Basic residues" evidence="1">
    <location>
        <begin position="38"/>
        <end position="51"/>
    </location>
</feature>
<protein>
    <submittedName>
        <fullName evidence="2">Uncharacterized protein</fullName>
    </submittedName>
</protein>
<organism evidence="2">
    <name type="scientific">Panicum hallii</name>
    <dbReference type="NCBI Taxonomy" id="206008"/>
    <lineage>
        <taxon>Eukaryota</taxon>
        <taxon>Viridiplantae</taxon>
        <taxon>Streptophyta</taxon>
        <taxon>Embryophyta</taxon>
        <taxon>Tracheophyta</taxon>
        <taxon>Spermatophyta</taxon>
        <taxon>Magnoliopsida</taxon>
        <taxon>Liliopsida</taxon>
        <taxon>Poales</taxon>
        <taxon>Poaceae</taxon>
        <taxon>PACMAD clade</taxon>
        <taxon>Panicoideae</taxon>
        <taxon>Panicodae</taxon>
        <taxon>Paniceae</taxon>
        <taxon>Panicinae</taxon>
        <taxon>Panicum</taxon>
        <taxon>Panicum sect. Panicum</taxon>
    </lineage>
</organism>
<name>A0A2T8IBA1_9POAL</name>
<evidence type="ECO:0000256" key="1">
    <source>
        <dbReference type="SAM" id="MobiDB-lite"/>
    </source>
</evidence>
<dbReference type="Gramene" id="PVH34954">
    <property type="protein sequence ID" value="PVH34954"/>
    <property type="gene ID" value="PAHAL_7G075100"/>
</dbReference>
<dbReference type="EMBL" id="CM008052">
    <property type="protein sequence ID" value="PVH34954.1"/>
    <property type="molecule type" value="Genomic_DNA"/>
</dbReference>
<feature type="compositionally biased region" description="Low complexity" evidence="1">
    <location>
        <begin position="52"/>
        <end position="68"/>
    </location>
</feature>
<dbReference type="Proteomes" id="UP000243499">
    <property type="component" value="Chromosome 7"/>
</dbReference>
<reference evidence="2" key="1">
    <citation type="submission" date="2018-04" db="EMBL/GenBank/DDBJ databases">
        <title>WGS assembly of Panicum hallii.</title>
        <authorList>
            <person name="Lovell J."/>
            <person name="Jenkins J."/>
            <person name="Lowry D."/>
            <person name="Mamidi S."/>
            <person name="Sreedasyam A."/>
            <person name="Weng X."/>
            <person name="Barry K."/>
            <person name="Bonette J."/>
            <person name="Campitelli B."/>
            <person name="Daum C."/>
            <person name="Gordon S."/>
            <person name="Gould B."/>
            <person name="Lipzen A."/>
            <person name="Macqueen A."/>
            <person name="Palacio-Mejia J."/>
            <person name="Plott C."/>
            <person name="Shakirov E."/>
            <person name="Shu S."/>
            <person name="Yoshinaga Y."/>
            <person name="Zane M."/>
            <person name="Rokhsar D."/>
            <person name="Grimwood J."/>
            <person name="Schmutz J."/>
            <person name="Juenger T."/>
        </authorList>
    </citation>
    <scope>NUCLEOTIDE SEQUENCE [LARGE SCALE GENOMIC DNA]</scope>
    <source>
        <strain evidence="2">FIL2</strain>
    </source>
</reference>
<evidence type="ECO:0000313" key="2">
    <source>
        <dbReference type="EMBL" id="PVH34954.1"/>
    </source>
</evidence>